<dbReference type="STRING" id="1406840.Q763_16745"/>
<dbReference type="Pfam" id="PF03938">
    <property type="entry name" value="OmpH"/>
    <property type="match status" value="1"/>
</dbReference>
<protein>
    <recommendedName>
        <fullName evidence="4">Molecular chaperone Skp</fullName>
    </recommendedName>
</protein>
<keyword evidence="1" id="KW-0812">Transmembrane</keyword>
<feature type="transmembrane region" description="Helical" evidence="1">
    <location>
        <begin position="6"/>
        <end position="25"/>
    </location>
</feature>
<dbReference type="InterPro" id="IPR005632">
    <property type="entry name" value="Chaperone_Skp"/>
</dbReference>
<reference evidence="2 3" key="1">
    <citation type="submission" date="2013-09" db="EMBL/GenBank/DDBJ databases">
        <authorList>
            <person name="Zeng Z."/>
            <person name="Chen C."/>
        </authorList>
    </citation>
    <scope>NUCLEOTIDE SEQUENCE [LARGE SCALE GENOMIC DNA]</scope>
    <source>
        <strain evidence="2 3">F44-8</strain>
    </source>
</reference>
<keyword evidence="3" id="KW-1185">Reference proteome</keyword>
<dbReference type="eggNOG" id="COG2825">
    <property type="taxonomic scope" value="Bacteria"/>
</dbReference>
<dbReference type="RefSeq" id="WP_035136119.1">
    <property type="nucleotide sequence ID" value="NZ_JRLV01000027.1"/>
</dbReference>
<keyword evidence="1" id="KW-1133">Transmembrane helix</keyword>
<evidence type="ECO:0000313" key="3">
    <source>
        <dbReference type="Proteomes" id="UP000030129"/>
    </source>
</evidence>
<gene>
    <name evidence="2" type="ORF">Q763_16745</name>
</gene>
<dbReference type="Proteomes" id="UP000030129">
    <property type="component" value="Unassembled WGS sequence"/>
</dbReference>
<evidence type="ECO:0008006" key="4">
    <source>
        <dbReference type="Google" id="ProtNLM"/>
    </source>
</evidence>
<dbReference type="GO" id="GO:0051082">
    <property type="term" value="F:unfolded protein binding"/>
    <property type="evidence" value="ECO:0007669"/>
    <property type="project" value="InterPro"/>
</dbReference>
<dbReference type="EMBL" id="JRLV01000027">
    <property type="protein sequence ID" value="KGO78775.1"/>
    <property type="molecule type" value="Genomic_DNA"/>
</dbReference>
<dbReference type="Gene3D" id="3.30.910.20">
    <property type="entry name" value="Skp domain"/>
    <property type="match status" value="1"/>
</dbReference>
<dbReference type="AlphaFoldDB" id="A0A0A2LRF1"/>
<comment type="caution">
    <text evidence="2">The sequence shown here is derived from an EMBL/GenBank/DDBJ whole genome shotgun (WGS) entry which is preliminary data.</text>
</comment>
<evidence type="ECO:0000313" key="2">
    <source>
        <dbReference type="EMBL" id="KGO78775.1"/>
    </source>
</evidence>
<dbReference type="SMART" id="SM00935">
    <property type="entry name" value="OmpH"/>
    <property type="match status" value="1"/>
</dbReference>
<organism evidence="2 3">
    <name type="scientific">Flavobacterium beibuense F44-8</name>
    <dbReference type="NCBI Taxonomy" id="1406840"/>
    <lineage>
        <taxon>Bacteria</taxon>
        <taxon>Pseudomonadati</taxon>
        <taxon>Bacteroidota</taxon>
        <taxon>Flavobacteriia</taxon>
        <taxon>Flavobacteriales</taxon>
        <taxon>Flavobacteriaceae</taxon>
        <taxon>Flavobacterium</taxon>
    </lineage>
</organism>
<evidence type="ECO:0000256" key="1">
    <source>
        <dbReference type="SAM" id="Phobius"/>
    </source>
</evidence>
<dbReference type="SUPFAM" id="SSF111384">
    <property type="entry name" value="OmpH-like"/>
    <property type="match status" value="1"/>
</dbReference>
<name>A0A0A2LRF1_9FLAO</name>
<accession>A0A0A2LRF1</accession>
<dbReference type="InterPro" id="IPR024930">
    <property type="entry name" value="Skp_dom_sf"/>
</dbReference>
<proteinExistence type="predicted"/>
<keyword evidence="1" id="KW-0472">Membrane</keyword>
<sequence length="163" mass="18846">MKKDRVAYGVLIGVIVFLTVILFCFKISKNSLVYVQSSTVFESFNMMKEMKKAGEKELRDRANKVDSLYYLLNMPDTPDKEKLTMIFIEEKKQLEAFQQEFVNVESEKIRSRISSYAKDFADANGYELILASQPNVNILYGENSLDVTKEFIDYINKKYEGGN</sequence>